<dbReference type="EMBL" id="JMIX01000009">
    <property type="protein sequence ID" value="KEO92543.1"/>
    <property type="molecule type" value="Genomic_DNA"/>
</dbReference>
<reference evidence="2 3" key="1">
    <citation type="submission" date="2014-04" db="EMBL/GenBank/DDBJ databases">
        <title>A comprehensive comparison of genomes of Erythrobacter spp. Strains.</title>
        <authorList>
            <person name="Zheng Q."/>
        </authorList>
    </citation>
    <scope>NUCLEOTIDE SEQUENCE [LARGE SCALE GENOMIC DNA]</scope>
    <source>
        <strain evidence="2 3">DSM 8509</strain>
    </source>
</reference>
<dbReference type="KEGG" id="elq:Ga0102493_112297"/>
<keyword evidence="3" id="KW-1185">Reference proteome</keyword>
<evidence type="ECO:0008006" key="4">
    <source>
        <dbReference type="Google" id="ProtNLM"/>
    </source>
</evidence>
<keyword evidence="1" id="KW-0472">Membrane</keyword>
<feature type="transmembrane region" description="Helical" evidence="1">
    <location>
        <begin position="34"/>
        <end position="50"/>
    </location>
</feature>
<organism evidence="2 3">
    <name type="scientific">Erythrobacter litoralis</name>
    <dbReference type="NCBI Taxonomy" id="39960"/>
    <lineage>
        <taxon>Bacteria</taxon>
        <taxon>Pseudomonadati</taxon>
        <taxon>Pseudomonadota</taxon>
        <taxon>Alphaproteobacteria</taxon>
        <taxon>Sphingomonadales</taxon>
        <taxon>Erythrobacteraceae</taxon>
        <taxon>Erythrobacter/Porphyrobacter group</taxon>
        <taxon>Erythrobacter</taxon>
    </lineage>
</organism>
<evidence type="ECO:0000313" key="3">
    <source>
        <dbReference type="Proteomes" id="UP000027866"/>
    </source>
</evidence>
<protein>
    <recommendedName>
        <fullName evidence="4">Peptidase A24A N-terminal domain-containing protein</fullName>
    </recommendedName>
</protein>
<feature type="transmembrane region" description="Helical" evidence="1">
    <location>
        <begin position="12"/>
        <end position="28"/>
    </location>
</feature>
<accession>A0A074MKZ0</accession>
<dbReference type="OrthoDB" id="8456647at2"/>
<dbReference type="RefSeq" id="WP_034904826.1">
    <property type="nucleotide sequence ID" value="NZ_CP017057.1"/>
</dbReference>
<dbReference type="PATRIC" id="fig|39960.10.peg.1390"/>
<keyword evidence="1" id="KW-0812">Transmembrane</keyword>
<comment type="caution">
    <text evidence="2">The sequence shown here is derived from an EMBL/GenBank/DDBJ whole genome shotgun (WGS) entry which is preliminary data.</text>
</comment>
<name>A0A074MKZ0_9SPHN</name>
<sequence>MTIYDRASRHAWWMLGALTVSVLFVAVVDRFYGHSTLAFAAAIVGLVVANRRMLSYNCPHCGKNLFFRGLFVVPWPNRTCGKCGAALDRTRP</sequence>
<dbReference type="AlphaFoldDB" id="A0A074MKZ0"/>
<gene>
    <name evidence="2" type="ORF">EH32_14885</name>
</gene>
<dbReference type="Proteomes" id="UP000027866">
    <property type="component" value="Unassembled WGS sequence"/>
</dbReference>
<evidence type="ECO:0000256" key="1">
    <source>
        <dbReference type="SAM" id="Phobius"/>
    </source>
</evidence>
<evidence type="ECO:0000313" key="2">
    <source>
        <dbReference type="EMBL" id="KEO92543.1"/>
    </source>
</evidence>
<keyword evidence="1" id="KW-1133">Transmembrane helix</keyword>
<proteinExistence type="predicted"/>